<organism evidence="1 2">
    <name type="scientific">Chitinophaga hostae</name>
    <dbReference type="NCBI Taxonomy" id="2831022"/>
    <lineage>
        <taxon>Bacteria</taxon>
        <taxon>Pseudomonadati</taxon>
        <taxon>Bacteroidota</taxon>
        <taxon>Chitinophagia</taxon>
        <taxon>Chitinophagales</taxon>
        <taxon>Chitinophagaceae</taxon>
        <taxon>Chitinophaga</taxon>
    </lineage>
</organism>
<sequence length="258" mass="29096">MLSVSFYEKVLAVIAAVPAQSVWISGSVVEHLGNAASDVDVFVAVEDRAAASVLPLTKINGNFDILISFVEGRRVDYEFWSQDEILRIAARLHAIPLNDAGKNILNQLSGSDTDFVHRLKTGWPVMDKARFNEIQSWFDFNFYKDYLVANTILYVDDAFDDTVGMFDNKDIDCAALRARFTVEMSVDVLLYSNGITNDKAKYRIKKLKTLGESNDFAKDVYNRFWQLQSKIPGSLKGKIAYIQDALKFSSEIIESVQH</sequence>
<evidence type="ECO:0008006" key="3">
    <source>
        <dbReference type="Google" id="ProtNLM"/>
    </source>
</evidence>
<dbReference type="Proteomes" id="UP000676386">
    <property type="component" value="Unassembled WGS sequence"/>
</dbReference>
<comment type="caution">
    <text evidence="1">The sequence shown here is derived from an EMBL/GenBank/DDBJ whole genome shotgun (WGS) entry which is preliminary data.</text>
</comment>
<dbReference type="EMBL" id="JAGTXB010000025">
    <property type="protein sequence ID" value="MBS0031791.1"/>
    <property type="molecule type" value="Genomic_DNA"/>
</dbReference>
<proteinExistence type="predicted"/>
<keyword evidence="2" id="KW-1185">Reference proteome</keyword>
<accession>A0ABS5J9K5</accession>
<evidence type="ECO:0000313" key="2">
    <source>
        <dbReference type="Proteomes" id="UP000676386"/>
    </source>
</evidence>
<name>A0ABS5J9K5_9BACT</name>
<evidence type="ECO:0000313" key="1">
    <source>
        <dbReference type="EMBL" id="MBS0031791.1"/>
    </source>
</evidence>
<protein>
    <recommendedName>
        <fullName evidence="3">Nucleotidyltransferase domain-containing protein</fullName>
    </recommendedName>
</protein>
<dbReference type="RefSeq" id="WP_211976953.1">
    <property type="nucleotide sequence ID" value="NZ_CBFHAM010000012.1"/>
</dbReference>
<gene>
    <name evidence="1" type="ORF">KE626_30950</name>
</gene>
<reference evidence="1 2" key="1">
    <citation type="submission" date="2021-04" db="EMBL/GenBank/DDBJ databases">
        <title>Chitinophaga sp. nov., isolated from the rhizosphere soil.</title>
        <authorList>
            <person name="He S."/>
        </authorList>
    </citation>
    <scope>NUCLEOTIDE SEQUENCE [LARGE SCALE GENOMIC DNA]</scope>
    <source>
        <strain evidence="1 2">2R12</strain>
    </source>
</reference>